<proteinExistence type="inferred from homology"/>
<evidence type="ECO:0000256" key="4">
    <source>
        <dbReference type="ARBA" id="ARBA00021735"/>
    </source>
</evidence>
<dbReference type="Pfam" id="PF01329">
    <property type="entry name" value="Pterin_4a"/>
    <property type="match status" value="1"/>
</dbReference>
<dbReference type="RefSeq" id="WP_116070485.1">
    <property type="nucleotide sequence ID" value="NZ_BONB01000002.1"/>
</dbReference>
<sequence length="320" mass="34668">MAPKEMEGDNRRRRELAREARRANRSPSAEGVTLGASKQQEHRQEKRRAGPVPAGRHKPDAGATRIPELGEPEQEWPRRPGSEDGSTDAGAGPRLRYREMVGEVARLTGDEFRTARELTRAVVGVTARSLDEPDGKRLIQTLPGELEVARTLSGPPERDLTMFLREVGRLLERRPEEIRIKVQAVFAVLGDAGIDLPLPPELGSLAEPLPPDERTPSGHPLALDDDEVSVALQDLPDWSGDRHAMSRTIELPPDNLDRVLPLIEGLRAETGRSPHISRPAAGTATLTVYTAATGTVTEADVALAHRVDIAVDDAGAGMAG</sequence>
<reference evidence="7 8" key="1">
    <citation type="submission" date="2018-08" db="EMBL/GenBank/DDBJ databases">
        <title>Sequencing the genomes of 1000 actinobacteria strains.</title>
        <authorList>
            <person name="Klenk H.-P."/>
        </authorList>
    </citation>
    <scope>NUCLEOTIDE SEQUENCE [LARGE SCALE GENOMIC DNA]</scope>
    <source>
        <strain evidence="7 8">DSM 44099</strain>
    </source>
</reference>
<dbReference type="OrthoDB" id="3521923at2"/>
<evidence type="ECO:0000313" key="7">
    <source>
        <dbReference type="EMBL" id="REF99294.1"/>
    </source>
</evidence>
<keyword evidence="5" id="KW-0456">Lyase</keyword>
<protein>
    <recommendedName>
        <fullName evidence="4">Putative pterin-4-alpha-carbinolamine dehydratase</fullName>
        <ecNumber evidence="3">4.2.1.96</ecNumber>
    </recommendedName>
</protein>
<dbReference type="SUPFAM" id="SSF55248">
    <property type="entry name" value="PCD-like"/>
    <property type="match status" value="1"/>
</dbReference>
<dbReference type="EMBL" id="QUMQ01000001">
    <property type="protein sequence ID" value="REF99294.1"/>
    <property type="molecule type" value="Genomic_DNA"/>
</dbReference>
<comment type="catalytic activity">
    <reaction evidence="1">
        <text>(4aS,6R)-4a-hydroxy-L-erythro-5,6,7,8-tetrahydrobiopterin = (6R)-L-erythro-6,7-dihydrobiopterin + H2O</text>
        <dbReference type="Rhea" id="RHEA:11920"/>
        <dbReference type="ChEBI" id="CHEBI:15377"/>
        <dbReference type="ChEBI" id="CHEBI:15642"/>
        <dbReference type="ChEBI" id="CHEBI:43120"/>
        <dbReference type="EC" id="4.2.1.96"/>
    </reaction>
</comment>
<feature type="compositionally biased region" description="Basic and acidic residues" evidence="6">
    <location>
        <begin position="39"/>
        <end position="48"/>
    </location>
</feature>
<evidence type="ECO:0000256" key="3">
    <source>
        <dbReference type="ARBA" id="ARBA00013252"/>
    </source>
</evidence>
<dbReference type="InterPro" id="IPR036428">
    <property type="entry name" value="PCD_sf"/>
</dbReference>
<evidence type="ECO:0000256" key="1">
    <source>
        <dbReference type="ARBA" id="ARBA00001554"/>
    </source>
</evidence>
<dbReference type="GO" id="GO:0008124">
    <property type="term" value="F:4-alpha-hydroxytetrahydrobiopterin dehydratase activity"/>
    <property type="evidence" value="ECO:0007669"/>
    <property type="project" value="UniProtKB-EC"/>
</dbReference>
<feature type="compositionally biased region" description="Basic and acidic residues" evidence="6">
    <location>
        <begin position="1"/>
        <end position="22"/>
    </location>
</feature>
<name>A0A3D9ZRP2_9ACTN</name>
<comment type="caution">
    <text evidence="7">The sequence shown here is derived from an EMBL/GenBank/DDBJ whole genome shotgun (WGS) entry which is preliminary data.</text>
</comment>
<dbReference type="GO" id="GO:0006729">
    <property type="term" value="P:tetrahydrobiopterin biosynthetic process"/>
    <property type="evidence" value="ECO:0007669"/>
    <property type="project" value="InterPro"/>
</dbReference>
<dbReference type="EC" id="4.2.1.96" evidence="3"/>
<dbReference type="AlphaFoldDB" id="A0A3D9ZRP2"/>
<dbReference type="InterPro" id="IPR018727">
    <property type="entry name" value="DUF2267"/>
</dbReference>
<dbReference type="Proteomes" id="UP000256913">
    <property type="component" value="Unassembled WGS sequence"/>
</dbReference>
<evidence type="ECO:0000256" key="6">
    <source>
        <dbReference type="SAM" id="MobiDB-lite"/>
    </source>
</evidence>
<dbReference type="InterPro" id="IPR001533">
    <property type="entry name" value="Pterin_deHydtase"/>
</dbReference>
<comment type="similarity">
    <text evidence="2">Belongs to the pterin-4-alpha-carbinolamine dehydratase family.</text>
</comment>
<dbReference type="Pfam" id="PF10025">
    <property type="entry name" value="DUF2267"/>
    <property type="match status" value="1"/>
</dbReference>
<evidence type="ECO:0000256" key="5">
    <source>
        <dbReference type="ARBA" id="ARBA00023239"/>
    </source>
</evidence>
<feature type="region of interest" description="Disordered" evidence="6">
    <location>
        <begin position="1"/>
        <end position="93"/>
    </location>
</feature>
<feature type="region of interest" description="Disordered" evidence="6">
    <location>
        <begin position="201"/>
        <end position="220"/>
    </location>
</feature>
<evidence type="ECO:0000256" key="2">
    <source>
        <dbReference type="ARBA" id="ARBA00006472"/>
    </source>
</evidence>
<organism evidence="7 8">
    <name type="scientific">Asanoa ferruginea</name>
    <dbReference type="NCBI Taxonomy" id="53367"/>
    <lineage>
        <taxon>Bacteria</taxon>
        <taxon>Bacillati</taxon>
        <taxon>Actinomycetota</taxon>
        <taxon>Actinomycetes</taxon>
        <taxon>Micromonosporales</taxon>
        <taxon>Micromonosporaceae</taxon>
        <taxon>Asanoa</taxon>
    </lineage>
</organism>
<evidence type="ECO:0000313" key="8">
    <source>
        <dbReference type="Proteomes" id="UP000256913"/>
    </source>
</evidence>
<accession>A0A3D9ZRP2</accession>
<gene>
    <name evidence="7" type="ORF">DFJ67_5328</name>
</gene>
<keyword evidence="8" id="KW-1185">Reference proteome</keyword>